<comment type="caution">
    <text evidence="2">The sequence shown here is derived from an EMBL/GenBank/DDBJ whole genome shotgun (WGS) entry which is preliminary data.</text>
</comment>
<protein>
    <submittedName>
        <fullName evidence="2">Uncharacterized protein</fullName>
    </submittedName>
</protein>
<keyword evidence="3" id="KW-1185">Reference proteome</keyword>
<evidence type="ECO:0000313" key="2">
    <source>
        <dbReference type="EMBL" id="KAF7276517.1"/>
    </source>
</evidence>
<name>A0A834ICI2_RHYFE</name>
<organism evidence="2 3">
    <name type="scientific">Rhynchophorus ferrugineus</name>
    <name type="common">Red palm weevil</name>
    <name type="synonym">Curculio ferrugineus</name>
    <dbReference type="NCBI Taxonomy" id="354439"/>
    <lineage>
        <taxon>Eukaryota</taxon>
        <taxon>Metazoa</taxon>
        <taxon>Ecdysozoa</taxon>
        <taxon>Arthropoda</taxon>
        <taxon>Hexapoda</taxon>
        <taxon>Insecta</taxon>
        <taxon>Pterygota</taxon>
        <taxon>Neoptera</taxon>
        <taxon>Endopterygota</taxon>
        <taxon>Coleoptera</taxon>
        <taxon>Polyphaga</taxon>
        <taxon>Cucujiformia</taxon>
        <taxon>Curculionidae</taxon>
        <taxon>Dryophthorinae</taxon>
        <taxon>Rhynchophorus</taxon>
    </lineage>
</organism>
<feature type="compositionally biased region" description="Basic residues" evidence="1">
    <location>
        <begin position="1"/>
        <end position="19"/>
    </location>
</feature>
<dbReference type="EMBL" id="JAACXV010006256">
    <property type="protein sequence ID" value="KAF7276517.1"/>
    <property type="molecule type" value="Genomic_DNA"/>
</dbReference>
<evidence type="ECO:0000256" key="1">
    <source>
        <dbReference type="SAM" id="MobiDB-lite"/>
    </source>
</evidence>
<evidence type="ECO:0000313" key="3">
    <source>
        <dbReference type="Proteomes" id="UP000625711"/>
    </source>
</evidence>
<reference evidence="2" key="1">
    <citation type="submission" date="2020-08" db="EMBL/GenBank/DDBJ databases">
        <title>Genome sequencing and assembly of the red palm weevil Rhynchophorus ferrugineus.</title>
        <authorList>
            <person name="Dias G.B."/>
            <person name="Bergman C.M."/>
            <person name="Manee M."/>
        </authorList>
    </citation>
    <scope>NUCLEOTIDE SEQUENCE</scope>
    <source>
        <strain evidence="2">AA-2017</strain>
        <tissue evidence="2">Whole larva</tissue>
    </source>
</reference>
<gene>
    <name evidence="2" type="ORF">GWI33_010168</name>
</gene>
<proteinExistence type="predicted"/>
<sequence>MESNKRKDRGSRPIGKHKTGIVPSPKPDDLSFYLGGEERPPRKGLKRNPSYIYSQHTPPERNGQLAVRGTGSG</sequence>
<feature type="region of interest" description="Disordered" evidence="1">
    <location>
        <begin position="1"/>
        <end position="73"/>
    </location>
</feature>
<dbReference type="AlphaFoldDB" id="A0A834ICI2"/>
<dbReference type="Proteomes" id="UP000625711">
    <property type="component" value="Unassembled WGS sequence"/>
</dbReference>
<accession>A0A834ICI2</accession>